<accession>A0A9W8CV24</accession>
<dbReference type="EMBL" id="JANBOI010001202">
    <property type="protein sequence ID" value="KAJ1727155.1"/>
    <property type="molecule type" value="Genomic_DNA"/>
</dbReference>
<reference evidence="2" key="1">
    <citation type="submission" date="2022-07" db="EMBL/GenBank/DDBJ databases">
        <title>Phylogenomic reconstructions and comparative analyses of Kickxellomycotina fungi.</title>
        <authorList>
            <person name="Reynolds N.K."/>
            <person name="Stajich J.E."/>
            <person name="Barry K."/>
            <person name="Grigoriev I.V."/>
            <person name="Crous P."/>
            <person name="Smith M.E."/>
        </authorList>
    </citation>
    <scope>NUCLEOTIDE SEQUENCE</scope>
    <source>
        <strain evidence="2">BCRC 34381</strain>
    </source>
</reference>
<dbReference type="SUPFAM" id="SSF54928">
    <property type="entry name" value="RNA-binding domain, RBD"/>
    <property type="match status" value="1"/>
</dbReference>
<feature type="compositionally biased region" description="Basic and acidic residues" evidence="1">
    <location>
        <begin position="58"/>
        <end position="74"/>
    </location>
</feature>
<protein>
    <recommendedName>
        <fullName evidence="4">RRM domain-containing protein</fullName>
    </recommendedName>
</protein>
<comment type="caution">
    <text evidence="2">The sequence shown here is derived from an EMBL/GenBank/DDBJ whole genome shotgun (WGS) entry which is preliminary data.</text>
</comment>
<name>A0A9W8CV24_9FUNG</name>
<evidence type="ECO:0000313" key="3">
    <source>
        <dbReference type="Proteomes" id="UP001143981"/>
    </source>
</evidence>
<feature type="compositionally biased region" description="Polar residues" evidence="1">
    <location>
        <begin position="249"/>
        <end position="263"/>
    </location>
</feature>
<organism evidence="2 3">
    <name type="scientific">Coemansia biformis</name>
    <dbReference type="NCBI Taxonomy" id="1286918"/>
    <lineage>
        <taxon>Eukaryota</taxon>
        <taxon>Fungi</taxon>
        <taxon>Fungi incertae sedis</taxon>
        <taxon>Zoopagomycota</taxon>
        <taxon>Kickxellomycotina</taxon>
        <taxon>Kickxellomycetes</taxon>
        <taxon>Kickxellales</taxon>
        <taxon>Kickxellaceae</taxon>
        <taxon>Coemansia</taxon>
    </lineage>
</organism>
<dbReference type="GO" id="GO:0003676">
    <property type="term" value="F:nucleic acid binding"/>
    <property type="evidence" value="ECO:0007669"/>
    <property type="project" value="InterPro"/>
</dbReference>
<feature type="compositionally biased region" description="Basic and acidic residues" evidence="1">
    <location>
        <begin position="184"/>
        <end position="203"/>
    </location>
</feature>
<feature type="compositionally biased region" description="Basic and acidic residues" evidence="1">
    <location>
        <begin position="86"/>
        <end position="96"/>
    </location>
</feature>
<feature type="compositionally biased region" description="Basic and acidic residues" evidence="1">
    <location>
        <begin position="107"/>
        <end position="118"/>
    </location>
</feature>
<gene>
    <name evidence="2" type="ORF">LPJ61_004727</name>
</gene>
<dbReference type="Proteomes" id="UP001143981">
    <property type="component" value="Unassembled WGS sequence"/>
</dbReference>
<dbReference type="OrthoDB" id="5599742at2759"/>
<proteinExistence type="predicted"/>
<sequence length="290" mass="32338">MVVYDDAADSPSYDSYALVEFETSNDATSARSKLHHSRLFGQQLEVHFETKVPPPFRKMLEGARRTNSDDHRQPSDYSPEASPAPADHRYPPDRHGARYPPRGPSSYERRDRADDMRSSRAPPPPPPGAPPAYESRRGYDDRAGARYQTPQRPPYRPYSARRDYGEQGSYGASYSHGHRARAPYGDRDARGHDGYGSYHERRAPGRSVSPARRDSREAHEPAESGSWGDDRPERSNNGRAPSPRRAHSRGQSQVRNESGNWGRSPSPAAQPARSPAEAAAFNEDSLFSAP</sequence>
<evidence type="ECO:0008006" key="4">
    <source>
        <dbReference type="Google" id="ProtNLM"/>
    </source>
</evidence>
<evidence type="ECO:0000256" key="1">
    <source>
        <dbReference type="SAM" id="MobiDB-lite"/>
    </source>
</evidence>
<feature type="compositionally biased region" description="Basic and acidic residues" evidence="1">
    <location>
        <begin position="134"/>
        <end position="144"/>
    </location>
</feature>
<feature type="compositionally biased region" description="Pro residues" evidence="1">
    <location>
        <begin position="121"/>
        <end position="130"/>
    </location>
</feature>
<dbReference type="AlphaFoldDB" id="A0A9W8CV24"/>
<feature type="compositionally biased region" description="Basic and acidic residues" evidence="1">
    <location>
        <begin position="211"/>
        <end position="236"/>
    </location>
</feature>
<feature type="compositionally biased region" description="Low complexity" evidence="1">
    <location>
        <begin position="264"/>
        <end position="280"/>
    </location>
</feature>
<feature type="region of interest" description="Disordered" evidence="1">
    <location>
        <begin position="48"/>
        <end position="290"/>
    </location>
</feature>
<evidence type="ECO:0000313" key="2">
    <source>
        <dbReference type="EMBL" id="KAJ1727155.1"/>
    </source>
</evidence>
<dbReference type="InterPro" id="IPR035979">
    <property type="entry name" value="RBD_domain_sf"/>
</dbReference>
<keyword evidence="3" id="KW-1185">Reference proteome</keyword>